<keyword evidence="1" id="KW-0472">Membrane</keyword>
<dbReference type="AlphaFoldDB" id="A0A7W8Y9E6"/>
<feature type="transmembrane region" description="Helical" evidence="1">
    <location>
        <begin position="56"/>
        <end position="75"/>
    </location>
</feature>
<feature type="transmembrane region" description="Helical" evidence="1">
    <location>
        <begin position="82"/>
        <end position="101"/>
    </location>
</feature>
<gene>
    <name evidence="2" type="ORF">BKA12_000412</name>
</gene>
<dbReference type="InterPro" id="IPR046548">
    <property type="entry name" value="DUF6804"/>
</dbReference>
<keyword evidence="1" id="KW-1133">Transmembrane helix</keyword>
<dbReference type="Pfam" id="PF20619">
    <property type="entry name" value="DUF6804"/>
    <property type="match status" value="1"/>
</dbReference>
<accession>A0A7W8Y9E6</accession>
<keyword evidence="1" id="KW-0812">Transmembrane</keyword>
<keyword evidence="3" id="KW-1185">Reference proteome</keyword>
<name>A0A7W8Y9E6_9MICC</name>
<evidence type="ECO:0000313" key="3">
    <source>
        <dbReference type="Proteomes" id="UP000523863"/>
    </source>
</evidence>
<dbReference type="Proteomes" id="UP000523863">
    <property type="component" value="Unassembled WGS sequence"/>
</dbReference>
<comment type="caution">
    <text evidence="2">The sequence shown here is derived from an EMBL/GenBank/DDBJ whole genome shotgun (WGS) entry which is preliminary data.</text>
</comment>
<feature type="transmembrane region" description="Helical" evidence="1">
    <location>
        <begin position="31"/>
        <end position="50"/>
    </location>
</feature>
<feature type="transmembrane region" description="Helical" evidence="1">
    <location>
        <begin position="107"/>
        <end position="127"/>
    </location>
</feature>
<dbReference type="EMBL" id="JACHBL010000001">
    <property type="protein sequence ID" value="MBB5597332.1"/>
    <property type="molecule type" value="Genomic_DNA"/>
</dbReference>
<evidence type="ECO:0000313" key="2">
    <source>
        <dbReference type="EMBL" id="MBB5597332.1"/>
    </source>
</evidence>
<dbReference type="RefSeq" id="WP_183640312.1">
    <property type="nucleotide sequence ID" value="NZ_JACHBL010000001.1"/>
</dbReference>
<reference evidence="2 3" key="1">
    <citation type="submission" date="2020-08" db="EMBL/GenBank/DDBJ databases">
        <title>Sequencing the genomes of 1000 actinobacteria strains.</title>
        <authorList>
            <person name="Klenk H.-P."/>
        </authorList>
    </citation>
    <scope>NUCLEOTIDE SEQUENCE [LARGE SCALE GENOMIC DNA]</scope>
    <source>
        <strain evidence="2 3">DSM 23694</strain>
    </source>
</reference>
<protein>
    <submittedName>
        <fullName evidence="2">Uncharacterized protein</fullName>
    </submittedName>
</protein>
<proteinExistence type="predicted"/>
<organism evidence="2 3">
    <name type="scientific">Neomicrococcus lactis</name>
    <dbReference type="NCBI Taxonomy" id="732241"/>
    <lineage>
        <taxon>Bacteria</taxon>
        <taxon>Bacillati</taxon>
        <taxon>Actinomycetota</taxon>
        <taxon>Actinomycetes</taxon>
        <taxon>Micrococcales</taxon>
        <taxon>Micrococcaceae</taxon>
        <taxon>Neomicrococcus</taxon>
    </lineage>
</organism>
<sequence length="135" mass="14967">MRNSPHGSAEQLPPAPGFIEKDLTGVPLRTVHPAAIPAAIGGTFMLIAWIGAPNDFYALLRWVITAMAIWTSVIASRLNRPIWMALFIFVAILFNPISPVYATREFWAPIDFIVMVLFCFSGFKFVATRPAEQTS</sequence>
<evidence type="ECO:0000256" key="1">
    <source>
        <dbReference type="SAM" id="Phobius"/>
    </source>
</evidence>